<dbReference type="GO" id="GO:0005576">
    <property type="term" value="C:extracellular region"/>
    <property type="evidence" value="ECO:0007669"/>
    <property type="project" value="UniProtKB-SubCell"/>
</dbReference>
<evidence type="ECO:0000313" key="6">
    <source>
        <dbReference type="EMBL" id="JAC85974.1"/>
    </source>
</evidence>
<evidence type="ECO:0000256" key="1">
    <source>
        <dbReference type="ARBA" id="ARBA00004613"/>
    </source>
</evidence>
<keyword evidence="2" id="KW-0964">Secreted</keyword>
<dbReference type="EMBL" id="GBGD01002915">
    <property type="protein sequence ID" value="JAC85974.1"/>
    <property type="molecule type" value="mRNA"/>
</dbReference>
<comment type="similarity">
    <text evidence="4">Belongs to the calycin superfamily. Triabin family.</text>
</comment>
<evidence type="ECO:0000256" key="2">
    <source>
        <dbReference type="ARBA" id="ARBA00022525"/>
    </source>
</evidence>
<feature type="chain" id="PRO_5001663564" evidence="5">
    <location>
        <begin position="19"/>
        <end position="210"/>
    </location>
</feature>
<dbReference type="AlphaFoldDB" id="A0A069DXA4"/>
<proteinExistence type="evidence at transcript level"/>
<sequence>MKTIIAVTFLGIVMNAFARDSIQKKKCHYGAMSGFNSTRYLQMPLTYETHAEKATFPVVCRVTETTQISGGKVDTITYEYYQSSLCGQQTTSLCCSRIAYYSEGNCNANVDDMKDGQYSEVCRITYDTYYDDSEILKDVEFTVYTSVIDTDYKNYAIVYRCIDNGQYDNILVLKTNKDAKNDLVRKALRKKGMKLKTFSSRTDNAYCDKK</sequence>
<feature type="signal peptide" evidence="5">
    <location>
        <begin position="1"/>
        <end position="18"/>
    </location>
</feature>
<evidence type="ECO:0000256" key="5">
    <source>
        <dbReference type="SAM" id="SignalP"/>
    </source>
</evidence>
<dbReference type="Gene3D" id="2.40.128.20">
    <property type="match status" value="1"/>
</dbReference>
<accession>A0A069DXA4</accession>
<evidence type="ECO:0000256" key="3">
    <source>
        <dbReference type="ARBA" id="ARBA00022729"/>
    </source>
</evidence>
<evidence type="ECO:0000256" key="4">
    <source>
        <dbReference type="ARBA" id="ARBA00034121"/>
    </source>
</evidence>
<organism evidence="6">
    <name type="scientific">Panstrongylus megistus</name>
    <dbReference type="NCBI Taxonomy" id="65343"/>
    <lineage>
        <taxon>Eukaryota</taxon>
        <taxon>Metazoa</taxon>
        <taxon>Ecdysozoa</taxon>
        <taxon>Arthropoda</taxon>
        <taxon>Hexapoda</taxon>
        <taxon>Insecta</taxon>
        <taxon>Pterygota</taxon>
        <taxon>Neoptera</taxon>
        <taxon>Paraneoptera</taxon>
        <taxon>Hemiptera</taxon>
        <taxon>Heteroptera</taxon>
        <taxon>Panheteroptera</taxon>
        <taxon>Cimicomorpha</taxon>
        <taxon>Reduviidae</taxon>
        <taxon>Triatominae</taxon>
        <taxon>Panstrongylus</taxon>
    </lineage>
</organism>
<dbReference type="InterPro" id="IPR005657">
    <property type="entry name" value="Triabi/Procalin"/>
</dbReference>
<reference evidence="6" key="1">
    <citation type="journal article" date="2015" name="J. Med. Entomol.">
        <title>A Deep Insight Into the Sialotranscriptome of the Chagas Disease Vector, Panstrongylus megistus (Hemiptera: Heteroptera).</title>
        <authorList>
            <person name="Ribeiro J.M."/>
            <person name="Schwarz A."/>
            <person name="Francischetti I.M."/>
        </authorList>
    </citation>
    <scope>NUCLEOTIDE SEQUENCE</scope>
    <source>
        <tissue evidence="6">Salivary glands</tissue>
    </source>
</reference>
<dbReference type="GO" id="GO:0030682">
    <property type="term" value="P:symbiont-mediated perturbation of host defenses"/>
    <property type="evidence" value="ECO:0007669"/>
    <property type="project" value="InterPro"/>
</dbReference>
<keyword evidence="3 5" id="KW-0732">Signal</keyword>
<dbReference type="InterPro" id="IPR012674">
    <property type="entry name" value="Calycin"/>
</dbReference>
<name>A0A069DXA4_9HEMI</name>
<protein>
    <submittedName>
        <fullName evidence="6">Putative triabin</fullName>
    </submittedName>
</protein>
<comment type="subcellular location">
    <subcellularLocation>
        <location evidence="1">Secreted</location>
    </subcellularLocation>
</comment>
<dbReference type="Pfam" id="PF03973">
    <property type="entry name" value="Triabin"/>
    <property type="match status" value="1"/>
</dbReference>
<dbReference type="SUPFAM" id="SSF50814">
    <property type="entry name" value="Lipocalins"/>
    <property type="match status" value="1"/>
</dbReference>